<protein>
    <submittedName>
        <fullName evidence="3">Reverse transcriptase</fullName>
    </submittedName>
</protein>
<dbReference type="AlphaFoldDB" id="A0A225VYN3"/>
<feature type="region of interest" description="Disordered" evidence="1">
    <location>
        <begin position="108"/>
        <end position="129"/>
    </location>
</feature>
<dbReference type="OrthoDB" id="94627at2759"/>
<dbReference type="EMBL" id="NBNE01002588">
    <property type="protein sequence ID" value="OWZ10018.1"/>
    <property type="molecule type" value="Genomic_DNA"/>
</dbReference>
<keyword evidence="3" id="KW-0548">Nucleotidyltransferase</keyword>
<evidence type="ECO:0000313" key="3">
    <source>
        <dbReference type="EMBL" id="OWZ10018.1"/>
    </source>
</evidence>
<gene>
    <name evidence="3" type="ORF">PHMEG_00017194</name>
</gene>
<evidence type="ECO:0000313" key="4">
    <source>
        <dbReference type="Proteomes" id="UP000198211"/>
    </source>
</evidence>
<dbReference type="Gene3D" id="1.10.340.70">
    <property type="match status" value="1"/>
</dbReference>
<evidence type="ECO:0000259" key="2">
    <source>
        <dbReference type="Pfam" id="PF17921"/>
    </source>
</evidence>
<name>A0A225VYN3_9STRA</name>
<keyword evidence="3" id="KW-0808">Transferase</keyword>
<dbReference type="Proteomes" id="UP000198211">
    <property type="component" value="Unassembled WGS sequence"/>
</dbReference>
<proteinExistence type="predicted"/>
<evidence type="ECO:0000256" key="1">
    <source>
        <dbReference type="SAM" id="MobiDB-lite"/>
    </source>
</evidence>
<feature type="compositionally biased region" description="Basic and acidic residues" evidence="1">
    <location>
        <begin position="108"/>
        <end position="117"/>
    </location>
</feature>
<reference evidence="4" key="1">
    <citation type="submission" date="2017-03" db="EMBL/GenBank/DDBJ databases">
        <title>Phytopthora megakarya and P. palmivora, two closely related causual agents of cacao black pod achieved similar genome size and gene model numbers by different mechanisms.</title>
        <authorList>
            <person name="Ali S."/>
            <person name="Shao J."/>
            <person name="Larry D.J."/>
            <person name="Kronmiller B."/>
            <person name="Shen D."/>
            <person name="Strem M.D."/>
            <person name="Melnick R.L."/>
            <person name="Guiltinan M.J."/>
            <person name="Tyler B.M."/>
            <person name="Meinhardt L.W."/>
            <person name="Bailey B.A."/>
        </authorList>
    </citation>
    <scope>NUCLEOTIDE SEQUENCE [LARGE SCALE GENOMIC DNA]</scope>
    <source>
        <strain evidence="4">zdho120</strain>
    </source>
</reference>
<dbReference type="GO" id="GO:0003964">
    <property type="term" value="F:RNA-directed DNA polymerase activity"/>
    <property type="evidence" value="ECO:0007669"/>
    <property type="project" value="UniProtKB-KW"/>
</dbReference>
<keyword evidence="4" id="KW-1185">Reference proteome</keyword>
<dbReference type="Pfam" id="PF17921">
    <property type="entry name" value="Integrase_H2C2"/>
    <property type="match status" value="1"/>
</dbReference>
<sequence>MLEDLDHKRLVICGDSILVIRQPKAFDRLKKWSDHELVHVKLDWNGSADSLASATLQRQDGIEVQGGPGYQDLVTLNRLDETLIPRTEKPVRLPLELLEQDHLRVACKKSDPGDAGRSDQAGSGGGSLDRGYEEISEWLDRRPHPSISKIIVVDYEVDKQDLLFYCQPNPRSGDDHDRLLKLVVPKMLQSDLLNHYHTTLEGGHQGVGRTYQRTRDHFYWRGLYRSVQRYVGE</sequence>
<feature type="domain" description="Integrase zinc-binding" evidence="2">
    <location>
        <begin position="184"/>
        <end position="231"/>
    </location>
</feature>
<comment type="caution">
    <text evidence="3">The sequence shown here is derived from an EMBL/GenBank/DDBJ whole genome shotgun (WGS) entry which is preliminary data.</text>
</comment>
<dbReference type="FunFam" id="1.10.340.70:FF:000001">
    <property type="entry name" value="Retrovirus-related Pol polyprotein from transposon gypsy-like Protein"/>
    <property type="match status" value="1"/>
</dbReference>
<organism evidence="3 4">
    <name type="scientific">Phytophthora megakarya</name>
    <dbReference type="NCBI Taxonomy" id="4795"/>
    <lineage>
        <taxon>Eukaryota</taxon>
        <taxon>Sar</taxon>
        <taxon>Stramenopiles</taxon>
        <taxon>Oomycota</taxon>
        <taxon>Peronosporomycetes</taxon>
        <taxon>Peronosporales</taxon>
        <taxon>Peronosporaceae</taxon>
        <taxon>Phytophthora</taxon>
    </lineage>
</organism>
<keyword evidence="3" id="KW-0695">RNA-directed DNA polymerase</keyword>
<accession>A0A225VYN3</accession>
<dbReference type="InterPro" id="IPR041588">
    <property type="entry name" value="Integrase_H2C2"/>
</dbReference>